<keyword evidence="3" id="KW-0175">Coiled coil</keyword>
<dbReference type="PROSITE" id="PS50041">
    <property type="entry name" value="C_TYPE_LECTIN_2"/>
    <property type="match status" value="3"/>
</dbReference>
<gene>
    <name evidence="8" type="ORF">JOQ06_028111</name>
</gene>
<evidence type="ECO:0000256" key="3">
    <source>
        <dbReference type="ARBA" id="ARBA00023054"/>
    </source>
</evidence>
<dbReference type="AlphaFoldDB" id="A0AAD6AFS7"/>
<evidence type="ECO:0000313" key="8">
    <source>
        <dbReference type="EMBL" id="KAJ4923856.1"/>
    </source>
</evidence>
<feature type="region of interest" description="Disordered" evidence="5">
    <location>
        <begin position="463"/>
        <end position="531"/>
    </location>
</feature>
<keyword evidence="9" id="KW-1185">Reference proteome</keyword>
<protein>
    <recommendedName>
        <fullName evidence="7">C-type lectin domain-containing protein</fullName>
    </recommendedName>
</protein>
<sequence length="531" mass="61371">MKRTLLFVLTLSGLSAVSTNIIKEYHYVSDSKTWADAQSYCRENFDDLATINNEDENVKLMSVSQSTTGNAWIGLYDNFETWKWALGDTDFNNEFSYWKTDNPNVNHAPESCTVMEKSGRWNDIQCFNQRHAVCYHEPGHTKYILVRTLMTWHEAVAFCRSKYTDIASVRNLSENNQISPLLSGNTWIGLHRKTWPYWSDKSPNIFTKWATDHPHEARFKLKFQSEADLNDPAVQQQILEQLHAKLEKHGVADFKLRWTQTDGLTFHKEKKTKEMKRTLLFVLTLSGLSAVSTNIIKEYHYVSDSKTWADAQSYCRENFNDLATINNEDENVKLMSVSQTTTGNAWIGLYDNFETWKWALGDTDINNEFSYWNTDNPNVNHAPESCTVMEVSGRWNDKQCFKPRHAVCYHEPLNSADRKQRQQMAELQERRRSLQALLSSRLAELRRICLQEAELTGAVPGDFPLQVGERPPFVRRRGGASRQGNRKGRSEEEDSQRSKLKKTLFSAALRKHSESDNTHHGKRTVHRGCHT</sequence>
<dbReference type="SUPFAM" id="SSF56436">
    <property type="entry name" value="C-type lectin-like"/>
    <property type="match status" value="3"/>
</dbReference>
<evidence type="ECO:0000256" key="6">
    <source>
        <dbReference type="SAM" id="SignalP"/>
    </source>
</evidence>
<dbReference type="Pfam" id="PF00059">
    <property type="entry name" value="Lectin_C"/>
    <property type="match status" value="3"/>
</dbReference>
<dbReference type="InterPro" id="IPR016187">
    <property type="entry name" value="CTDL_fold"/>
</dbReference>
<evidence type="ECO:0000256" key="4">
    <source>
        <dbReference type="ARBA" id="ARBA00023157"/>
    </source>
</evidence>
<dbReference type="SMART" id="SM00034">
    <property type="entry name" value="CLECT"/>
    <property type="match status" value="3"/>
</dbReference>
<dbReference type="Gene3D" id="3.10.100.10">
    <property type="entry name" value="Mannose-Binding Protein A, subunit A"/>
    <property type="match status" value="3"/>
</dbReference>
<accession>A0AAD6AFS7</accession>
<feature type="chain" id="PRO_5042051702" description="C-type lectin domain-containing protein" evidence="6">
    <location>
        <begin position="20"/>
        <end position="531"/>
    </location>
</feature>
<feature type="domain" description="C-type lectin" evidence="7">
    <location>
        <begin position="143"/>
        <end position="214"/>
    </location>
</feature>
<dbReference type="InterPro" id="IPR016186">
    <property type="entry name" value="C-type_lectin-like/link_sf"/>
</dbReference>
<dbReference type="PROSITE" id="PS00615">
    <property type="entry name" value="C_TYPE_LECTIN_1"/>
    <property type="match status" value="2"/>
</dbReference>
<feature type="domain" description="C-type lectin" evidence="7">
    <location>
        <begin position="299"/>
        <end position="409"/>
    </location>
</feature>
<feature type="compositionally biased region" description="Basic residues" evidence="5">
    <location>
        <begin position="520"/>
        <end position="531"/>
    </location>
</feature>
<keyword evidence="2" id="KW-0963">Cytoplasm</keyword>
<dbReference type="GO" id="GO:0005737">
    <property type="term" value="C:cytoplasm"/>
    <property type="evidence" value="ECO:0007669"/>
    <property type="project" value="UniProtKB-SubCell"/>
</dbReference>
<dbReference type="Proteomes" id="UP001219934">
    <property type="component" value="Unassembled WGS sequence"/>
</dbReference>
<reference evidence="8" key="1">
    <citation type="submission" date="2022-11" db="EMBL/GenBank/DDBJ databases">
        <title>Chromosome-level genome of Pogonophryne albipinna.</title>
        <authorList>
            <person name="Jo E."/>
        </authorList>
    </citation>
    <scope>NUCLEOTIDE SEQUENCE</scope>
    <source>
        <strain evidence="8">SGF0006</strain>
        <tissue evidence="8">Muscle</tissue>
    </source>
</reference>
<proteinExistence type="predicted"/>
<evidence type="ECO:0000259" key="7">
    <source>
        <dbReference type="PROSITE" id="PS50041"/>
    </source>
</evidence>
<evidence type="ECO:0000313" key="9">
    <source>
        <dbReference type="Proteomes" id="UP001219934"/>
    </source>
</evidence>
<name>A0AAD6AFS7_9TELE</name>
<evidence type="ECO:0000256" key="2">
    <source>
        <dbReference type="ARBA" id="ARBA00022490"/>
    </source>
</evidence>
<feature type="compositionally biased region" description="Basic residues" evidence="5">
    <location>
        <begin position="473"/>
        <end position="487"/>
    </location>
</feature>
<evidence type="ECO:0000256" key="1">
    <source>
        <dbReference type="ARBA" id="ARBA00004496"/>
    </source>
</evidence>
<feature type="non-terminal residue" evidence="8">
    <location>
        <position position="531"/>
    </location>
</feature>
<evidence type="ECO:0000256" key="5">
    <source>
        <dbReference type="SAM" id="MobiDB-lite"/>
    </source>
</evidence>
<feature type="signal peptide" evidence="6">
    <location>
        <begin position="1"/>
        <end position="19"/>
    </location>
</feature>
<dbReference type="InterPro" id="IPR018378">
    <property type="entry name" value="C-type_lectin_CS"/>
</dbReference>
<organism evidence="8 9">
    <name type="scientific">Pogonophryne albipinna</name>
    <dbReference type="NCBI Taxonomy" id="1090488"/>
    <lineage>
        <taxon>Eukaryota</taxon>
        <taxon>Metazoa</taxon>
        <taxon>Chordata</taxon>
        <taxon>Craniata</taxon>
        <taxon>Vertebrata</taxon>
        <taxon>Euteleostomi</taxon>
        <taxon>Actinopterygii</taxon>
        <taxon>Neopterygii</taxon>
        <taxon>Teleostei</taxon>
        <taxon>Neoteleostei</taxon>
        <taxon>Acanthomorphata</taxon>
        <taxon>Eupercaria</taxon>
        <taxon>Perciformes</taxon>
        <taxon>Notothenioidei</taxon>
        <taxon>Pogonophryne</taxon>
    </lineage>
</organism>
<dbReference type="InterPro" id="IPR021774">
    <property type="entry name" value="CUPID"/>
</dbReference>
<feature type="domain" description="C-type lectin" evidence="7">
    <location>
        <begin position="25"/>
        <end position="135"/>
    </location>
</feature>
<keyword evidence="6" id="KW-0732">Signal</keyword>
<dbReference type="Pfam" id="PF11819">
    <property type="entry name" value="CUPID"/>
    <property type="match status" value="1"/>
</dbReference>
<comment type="subcellular location">
    <subcellularLocation>
        <location evidence="1">Cytoplasm</location>
    </subcellularLocation>
</comment>
<keyword evidence="4" id="KW-1015">Disulfide bond</keyword>
<comment type="caution">
    <text evidence="8">The sequence shown here is derived from an EMBL/GenBank/DDBJ whole genome shotgun (WGS) entry which is preliminary data.</text>
</comment>
<dbReference type="EMBL" id="JAPTMU010000024">
    <property type="protein sequence ID" value="KAJ4923856.1"/>
    <property type="molecule type" value="Genomic_DNA"/>
</dbReference>
<dbReference type="PANTHER" id="PTHR45784">
    <property type="entry name" value="C-TYPE LECTIN DOMAIN FAMILY 20 MEMBER A-RELATED"/>
    <property type="match status" value="1"/>
</dbReference>
<dbReference type="InterPro" id="IPR001304">
    <property type="entry name" value="C-type_lectin-like"/>
</dbReference>
<dbReference type="PANTHER" id="PTHR45784:SF3">
    <property type="entry name" value="C-TYPE LECTIN DOMAIN FAMILY 4 MEMBER K-LIKE-RELATED"/>
    <property type="match status" value="1"/>
</dbReference>